<feature type="domain" description="SIP-like Rossmann fold" evidence="1">
    <location>
        <begin position="255"/>
        <end position="365"/>
    </location>
</feature>
<dbReference type="InterPro" id="IPR039374">
    <property type="entry name" value="SIP_fam"/>
</dbReference>
<sequence>MQRTQVANYDHAIDIIEHVNEDHGRELNAIAKAKYPQRTFKSVILEDIFEEGVLLFVEDANSARREELFVPFTIKGTLEERVFYLAYLFADPDVVQKEVKRFLTVTDKKSLTQNFTRITVRTELPFPEQWAGLCFSTHLKTLTHQTPEQSPLTKYGQHVNRLILRKLSWSLKLIPVKIRRSVVANTQKNVRAYTLRNTWSAEHDGKTHYFGILDIFTHGMSKGSVWADSLKVGDILYTSGDHADNHPALIEGNNVLFCDETAYPAAAGLLQQWTNPMAPTLIIVSHCQAEQAYFDDVILPEGTKVIRITCSFQDQGDNVIKALTGLSHFDTVWGAMESTSAKQVRHFLRNTYKLKGRNNLVKPYWLFEQK</sequence>
<dbReference type="Pfam" id="PF04954">
    <property type="entry name" value="SIP"/>
    <property type="match status" value="1"/>
</dbReference>
<dbReference type="OrthoDB" id="9814826at2"/>
<dbReference type="AlphaFoldDB" id="A0A1C3ER84"/>
<dbReference type="EMBL" id="LYBM01000003">
    <property type="protein sequence ID" value="ODA35743.1"/>
    <property type="molecule type" value="Genomic_DNA"/>
</dbReference>
<evidence type="ECO:0000313" key="3">
    <source>
        <dbReference type="Proteomes" id="UP000094936"/>
    </source>
</evidence>
<dbReference type="Gene3D" id="3.40.50.80">
    <property type="entry name" value="Nucleotide-binding domain of ferredoxin-NADP reductase (FNR) module"/>
    <property type="match status" value="1"/>
</dbReference>
<dbReference type="InterPro" id="IPR039261">
    <property type="entry name" value="FNR_nucleotide-bd"/>
</dbReference>
<dbReference type="CDD" id="cd06193">
    <property type="entry name" value="siderophore_interacting"/>
    <property type="match status" value="1"/>
</dbReference>
<comment type="caution">
    <text evidence="2">The sequence shown here is derived from an EMBL/GenBank/DDBJ whole genome shotgun (WGS) entry which is preliminary data.</text>
</comment>
<protein>
    <recommendedName>
        <fullName evidence="1">SIP-like Rossmann fold domain-containing protein</fullName>
    </recommendedName>
</protein>
<keyword evidence="3" id="KW-1185">Reference proteome</keyword>
<dbReference type="PANTHER" id="PTHR30157:SF0">
    <property type="entry name" value="NADPH-DEPENDENT FERRIC-CHELATE REDUCTASE"/>
    <property type="match status" value="1"/>
</dbReference>
<dbReference type="InterPro" id="IPR007037">
    <property type="entry name" value="SIP_rossman_dom"/>
</dbReference>
<gene>
    <name evidence="2" type="ORF">A8L45_03585</name>
</gene>
<dbReference type="Gene3D" id="2.40.30.10">
    <property type="entry name" value="Translation factors"/>
    <property type="match status" value="1"/>
</dbReference>
<evidence type="ECO:0000259" key="1">
    <source>
        <dbReference type="Pfam" id="PF04954"/>
    </source>
</evidence>
<dbReference type="PANTHER" id="PTHR30157">
    <property type="entry name" value="FERRIC REDUCTASE, NADPH-DEPENDENT"/>
    <property type="match status" value="1"/>
</dbReference>
<accession>A0A1C3ER84</accession>
<organism evidence="2 3">
    <name type="scientific">Veronia pacifica</name>
    <dbReference type="NCBI Taxonomy" id="1080227"/>
    <lineage>
        <taxon>Bacteria</taxon>
        <taxon>Pseudomonadati</taxon>
        <taxon>Pseudomonadota</taxon>
        <taxon>Gammaproteobacteria</taxon>
        <taxon>Vibrionales</taxon>
        <taxon>Vibrionaceae</taxon>
        <taxon>Veronia</taxon>
    </lineage>
</organism>
<dbReference type="RefSeq" id="WP_068899375.1">
    <property type="nucleotide sequence ID" value="NZ_JBHUIF010000020.1"/>
</dbReference>
<reference evidence="2 3" key="1">
    <citation type="submission" date="2016-05" db="EMBL/GenBank/DDBJ databases">
        <title>Genomic Taxonomy of the Vibrionaceae.</title>
        <authorList>
            <person name="Gomez-Gil B."/>
            <person name="Enciso-Ibarra J."/>
        </authorList>
    </citation>
    <scope>NUCLEOTIDE SEQUENCE [LARGE SCALE GENOMIC DNA]</scope>
    <source>
        <strain evidence="2 3">CAIM 1920</strain>
    </source>
</reference>
<evidence type="ECO:0000313" key="2">
    <source>
        <dbReference type="EMBL" id="ODA35743.1"/>
    </source>
</evidence>
<proteinExistence type="predicted"/>
<dbReference type="Proteomes" id="UP000094936">
    <property type="component" value="Unassembled WGS sequence"/>
</dbReference>
<name>A0A1C3ER84_9GAMM</name>
<dbReference type="STRING" id="1080227.A8L45_03585"/>